<dbReference type="GO" id="GO:0005524">
    <property type="term" value="F:ATP binding"/>
    <property type="evidence" value="ECO:0007669"/>
    <property type="project" value="UniProtKB-KW"/>
</dbReference>
<feature type="domain" description="ABC transporter" evidence="4">
    <location>
        <begin position="13"/>
        <end position="233"/>
    </location>
</feature>
<keyword evidence="3 5" id="KW-0067">ATP-binding</keyword>
<dbReference type="InterPro" id="IPR017911">
    <property type="entry name" value="MacB-like_ATP-bd"/>
</dbReference>
<keyword evidence="2" id="KW-0547">Nucleotide-binding</keyword>
<reference evidence="5 6" key="1">
    <citation type="journal article" date="2018" name="Int. J. Syst. Evol. Microbiol.">
        <title>Micromonospora globbae sp. nov., an endophytic actinomycete isolated from roots of Globba winitii C. H. Wright.</title>
        <authorList>
            <person name="Kuncharoen N."/>
            <person name="Pittayakhajonwut P."/>
            <person name="Tanasupawat S."/>
        </authorList>
    </citation>
    <scope>NUCLEOTIDE SEQUENCE [LARGE SCALE GENOMIC DNA]</scope>
    <source>
        <strain evidence="5 6">WPS1-2</strain>
    </source>
</reference>
<dbReference type="EMBL" id="RAQQ01000065">
    <property type="protein sequence ID" value="RKF19154.1"/>
    <property type="molecule type" value="Genomic_DNA"/>
</dbReference>
<protein>
    <submittedName>
        <fullName evidence="5">ABC transporter ATP-binding protein</fullName>
    </submittedName>
</protein>
<dbReference type="GO" id="GO:0016887">
    <property type="term" value="F:ATP hydrolysis activity"/>
    <property type="evidence" value="ECO:0007669"/>
    <property type="project" value="InterPro"/>
</dbReference>
<dbReference type="PROSITE" id="PS00211">
    <property type="entry name" value="ABC_TRANSPORTER_1"/>
    <property type="match status" value="1"/>
</dbReference>
<dbReference type="GO" id="GO:0022857">
    <property type="term" value="F:transmembrane transporter activity"/>
    <property type="evidence" value="ECO:0007669"/>
    <property type="project" value="TreeGrafter"/>
</dbReference>
<dbReference type="InterPro" id="IPR003439">
    <property type="entry name" value="ABC_transporter-like_ATP-bd"/>
</dbReference>
<sequence>MTVPVLPQGSSVVRLSGAGVTYPGPPPVPALRNCDLSVSRGEYVTIIGPSGSGKSTLLNILGLLDRPTEGRYILDGTDTGGLKDRDRAALRAHKIGFVFQAFHLLSHRTAEENVMLAALYRGESTAKRRAAARDALIRVGLDHRSKALPSQLSGGERQRVAIARAIAARPTLLLCDEPTGNLDSATAEDVLNLVDDLHREGLTVLMITHDPRVALRGMRTIAIHDGIVTEVQR</sequence>
<name>A0A420EER2_9ACTN</name>
<dbReference type="Gene3D" id="3.40.50.300">
    <property type="entry name" value="P-loop containing nucleotide triphosphate hydrolases"/>
    <property type="match status" value="1"/>
</dbReference>
<dbReference type="InterPro" id="IPR003593">
    <property type="entry name" value="AAA+_ATPase"/>
</dbReference>
<dbReference type="RefSeq" id="WP_120332296.1">
    <property type="nucleotide sequence ID" value="NZ_RAQQ01000065.1"/>
</dbReference>
<evidence type="ECO:0000256" key="1">
    <source>
        <dbReference type="ARBA" id="ARBA00022448"/>
    </source>
</evidence>
<evidence type="ECO:0000256" key="3">
    <source>
        <dbReference type="ARBA" id="ARBA00022840"/>
    </source>
</evidence>
<dbReference type="SMART" id="SM00382">
    <property type="entry name" value="AAA"/>
    <property type="match status" value="1"/>
</dbReference>
<dbReference type="Proteomes" id="UP000285744">
    <property type="component" value="Unassembled WGS sequence"/>
</dbReference>
<dbReference type="SUPFAM" id="SSF52540">
    <property type="entry name" value="P-loop containing nucleoside triphosphate hydrolases"/>
    <property type="match status" value="1"/>
</dbReference>
<organism evidence="5 6">
    <name type="scientific">Micromonospora globbae</name>
    <dbReference type="NCBI Taxonomy" id="1894969"/>
    <lineage>
        <taxon>Bacteria</taxon>
        <taxon>Bacillati</taxon>
        <taxon>Actinomycetota</taxon>
        <taxon>Actinomycetes</taxon>
        <taxon>Micromonosporales</taxon>
        <taxon>Micromonosporaceae</taxon>
        <taxon>Micromonospora</taxon>
    </lineage>
</organism>
<keyword evidence="1" id="KW-0813">Transport</keyword>
<dbReference type="PANTHER" id="PTHR24220">
    <property type="entry name" value="IMPORT ATP-BINDING PROTEIN"/>
    <property type="match status" value="1"/>
</dbReference>
<dbReference type="FunFam" id="3.40.50.300:FF:000032">
    <property type="entry name" value="Export ABC transporter ATP-binding protein"/>
    <property type="match status" value="1"/>
</dbReference>
<dbReference type="InterPro" id="IPR027417">
    <property type="entry name" value="P-loop_NTPase"/>
</dbReference>
<dbReference type="Pfam" id="PF00005">
    <property type="entry name" value="ABC_tran"/>
    <property type="match status" value="1"/>
</dbReference>
<dbReference type="AlphaFoldDB" id="A0A420EER2"/>
<evidence type="ECO:0000256" key="2">
    <source>
        <dbReference type="ARBA" id="ARBA00022741"/>
    </source>
</evidence>
<comment type="caution">
    <text evidence="5">The sequence shown here is derived from an EMBL/GenBank/DDBJ whole genome shotgun (WGS) entry which is preliminary data.</text>
</comment>
<dbReference type="InterPro" id="IPR017871">
    <property type="entry name" value="ABC_transporter-like_CS"/>
</dbReference>
<accession>A0A420EER2</accession>
<dbReference type="CDD" id="cd03255">
    <property type="entry name" value="ABC_MJ0796_LolCDE_FtsE"/>
    <property type="match status" value="1"/>
</dbReference>
<evidence type="ECO:0000313" key="6">
    <source>
        <dbReference type="Proteomes" id="UP000285744"/>
    </source>
</evidence>
<dbReference type="GO" id="GO:0005886">
    <property type="term" value="C:plasma membrane"/>
    <property type="evidence" value="ECO:0007669"/>
    <property type="project" value="TreeGrafter"/>
</dbReference>
<dbReference type="GO" id="GO:0098796">
    <property type="term" value="C:membrane protein complex"/>
    <property type="evidence" value="ECO:0007669"/>
    <property type="project" value="UniProtKB-ARBA"/>
</dbReference>
<dbReference type="InterPro" id="IPR015854">
    <property type="entry name" value="ABC_transpr_LolD-like"/>
</dbReference>
<proteinExistence type="predicted"/>
<evidence type="ECO:0000259" key="4">
    <source>
        <dbReference type="PROSITE" id="PS50893"/>
    </source>
</evidence>
<evidence type="ECO:0000313" key="5">
    <source>
        <dbReference type="EMBL" id="RKF19154.1"/>
    </source>
</evidence>
<dbReference type="OrthoDB" id="3242895at2"/>
<gene>
    <name evidence="5" type="ORF">D7I43_32045</name>
</gene>
<dbReference type="PROSITE" id="PS50893">
    <property type="entry name" value="ABC_TRANSPORTER_2"/>
    <property type="match status" value="1"/>
</dbReference>
<dbReference type="PANTHER" id="PTHR24220:SF86">
    <property type="entry name" value="ABC TRANSPORTER ABCH.1"/>
    <property type="match status" value="1"/>
</dbReference>